<keyword evidence="7" id="KW-1185">Reference proteome</keyword>
<evidence type="ECO:0000256" key="4">
    <source>
        <dbReference type="SAM" id="SignalP"/>
    </source>
</evidence>
<evidence type="ECO:0000259" key="5">
    <source>
        <dbReference type="Pfam" id="PF09084"/>
    </source>
</evidence>
<dbReference type="AlphaFoldDB" id="A0A1Y6CJH7"/>
<dbReference type="InterPro" id="IPR015168">
    <property type="entry name" value="SsuA/THI5"/>
</dbReference>
<dbReference type="SUPFAM" id="SSF53850">
    <property type="entry name" value="Periplasmic binding protein-like II"/>
    <property type="match status" value="1"/>
</dbReference>
<dbReference type="PANTHER" id="PTHR30024">
    <property type="entry name" value="ALIPHATIC SULFONATES-BINDING PROTEIN-RELATED"/>
    <property type="match status" value="1"/>
</dbReference>
<evidence type="ECO:0000313" key="7">
    <source>
        <dbReference type="Proteomes" id="UP000192907"/>
    </source>
</evidence>
<reference evidence="7" key="1">
    <citation type="submission" date="2017-04" db="EMBL/GenBank/DDBJ databases">
        <authorList>
            <person name="Varghese N."/>
            <person name="Submissions S."/>
        </authorList>
    </citation>
    <scope>NUCLEOTIDE SEQUENCE [LARGE SCALE GENOMIC DNA]</scope>
    <source>
        <strain evidence="7">RKEM611</strain>
    </source>
</reference>
<dbReference type="Gene3D" id="3.40.190.10">
    <property type="entry name" value="Periplasmic binding protein-like II"/>
    <property type="match status" value="2"/>
</dbReference>
<protein>
    <submittedName>
        <fullName evidence="6">NitT/TauT family transport system substrate-binding protein</fullName>
    </submittedName>
</protein>
<comment type="similarity">
    <text evidence="2">Belongs to the bacterial solute-binding protein SsuA/TauA family.</text>
</comment>
<keyword evidence="3 4" id="KW-0732">Signal</keyword>
<gene>
    <name evidence="6" type="ORF">SAMN06296036_118131</name>
</gene>
<dbReference type="InterPro" id="IPR017793">
    <property type="entry name" value="ABC_transptr_urea-assoc_sub-bd"/>
</dbReference>
<dbReference type="NCBIfam" id="TIGR03427">
    <property type="entry name" value="ABC_peri_uca"/>
    <property type="match status" value="1"/>
</dbReference>
<dbReference type="EMBL" id="FWZT01000018">
    <property type="protein sequence ID" value="SMF57322.1"/>
    <property type="molecule type" value="Genomic_DNA"/>
</dbReference>
<evidence type="ECO:0000256" key="3">
    <source>
        <dbReference type="ARBA" id="ARBA00022729"/>
    </source>
</evidence>
<feature type="chain" id="PRO_5013323232" evidence="4">
    <location>
        <begin position="20"/>
        <end position="340"/>
    </location>
</feature>
<evidence type="ECO:0000313" key="6">
    <source>
        <dbReference type="EMBL" id="SMF57322.1"/>
    </source>
</evidence>
<dbReference type="Proteomes" id="UP000192907">
    <property type="component" value="Unassembled WGS sequence"/>
</dbReference>
<sequence>MKLGILSLMALWLSTTSLAKTYSVCWSHYTGWEPWGYAESSGILKKWADKYKIKIKLDLVNDYIESINLYTAGKYDACTMTNMDALTIPAVGGIDSTALIIGDFSNGNDGIISRSKTSVKELKGSEVMLVELSVSHYLLARALDMNGMKEKDLKLVNTSDADIGSVYSAKKGSAVTWNPILMSLKNQKGSTMLFDSSMIPGEIIDVMVVKSTADEALKKALTGAWYEVMSVMTSKSNSNAIAAMAKQAGSSVEDFKNQLKTTSMFYNPSKAVGFAKDEKLKKTMDYVRTFSFDKGLFGSNASSKDFLGIEFSDGSVLGNKKNVKLRFTAKYMEMAASNKL</sequence>
<dbReference type="STRING" id="1513793.SAMN06296036_118131"/>
<dbReference type="Pfam" id="PF09084">
    <property type="entry name" value="NMT1"/>
    <property type="match status" value="1"/>
</dbReference>
<feature type="signal peptide" evidence="4">
    <location>
        <begin position="1"/>
        <end position="19"/>
    </location>
</feature>
<accession>A0A1Y6CJH7</accession>
<organism evidence="6 7">
    <name type="scientific">Pseudobacteriovorax antillogorgiicola</name>
    <dbReference type="NCBI Taxonomy" id="1513793"/>
    <lineage>
        <taxon>Bacteria</taxon>
        <taxon>Pseudomonadati</taxon>
        <taxon>Bdellovibrionota</taxon>
        <taxon>Oligoflexia</taxon>
        <taxon>Oligoflexales</taxon>
        <taxon>Pseudobacteriovoracaceae</taxon>
        <taxon>Pseudobacteriovorax</taxon>
    </lineage>
</organism>
<proteinExistence type="inferred from homology"/>
<dbReference type="PANTHER" id="PTHR30024:SF47">
    <property type="entry name" value="TAURINE-BINDING PERIPLASMIC PROTEIN"/>
    <property type="match status" value="1"/>
</dbReference>
<evidence type="ECO:0000256" key="1">
    <source>
        <dbReference type="ARBA" id="ARBA00004418"/>
    </source>
</evidence>
<feature type="domain" description="SsuA/THI5-like" evidence="5">
    <location>
        <begin position="63"/>
        <end position="197"/>
    </location>
</feature>
<name>A0A1Y6CJH7_9BACT</name>
<evidence type="ECO:0000256" key="2">
    <source>
        <dbReference type="ARBA" id="ARBA00010742"/>
    </source>
</evidence>
<comment type="subcellular location">
    <subcellularLocation>
        <location evidence="1">Periplasm</location>
    </subcellularLocation>
</comment>
<dbReference type="GO" id="GO:0042597">
    <property type="term" value="C:periplasmic space"/>
    <property type="evidence" value="ECO:0007669"/>
    <property type="project" value="UniProtKB-SubCell"/>
</dbReference>